<dbReference type="AlphaFoldDB" id="A0AAD8QW73"/>
<feature type="region of interest" description="Disordered" evidence="3">
    <location>
        <begin position="87"/>
        <end position="114"/>
    </location>
</feature>
<proteinExistence type="inferred from homology"/>
<reference evidence="4" key="1">
    <citation type="submission" date="2023-07" db="EMBL/GenBank/DDBJ databases">
        <title>A chromosome-level genome assembly of Lolium multiflorum.</title>
        <authorList>
            <person name="Chen Y."/>
            <person name="Copetti D."/>
            <person name="Kolliker R."/>
            <person name="Studer B."/>
        </authorList>
    </citation>
    <scope>NUCLEOTIDE SEQUENCE</scope>
    <source>
        <strain evidence="4">02402/16</strain>
        <tissue evidence="4">Leaf</tissue>
    </source>
</reference>
<dbReference type="PANTHER" id="PTHR43840">
    <property type="entry name" value="MITOCHONDRIAL METAL TRANSPORTER 1-RELATED"/>
    <property type="match status" value="1"/>
</dbReference>
<comment type="caution">
    <text evidence="4">The sequence shown here is derived from an EMBL/GenBank/DDBJ whole genome shotgun (WGS) entry which is preliminary data.</text>
</comment>
<feature type="region of interest" description="Disordered" evidence="3">
    <location>
        <begin position="36"/>
        <end position="58"/>
    </location>
</feature>
<dbReference type="Proteomes" id="UP001231189">
    <property type="component" value="Unassembled WGS sequence"/>
</dbReference>
<evidence type="ECO:0000256" key="3">
    <source>
        <dbReference type="SAM" id="MobiDB-lite"/>
    </source>
</evidence>
<comment type="similarity">
    <text evidence="1">Belongs to the cation diffusion facilitator (CDF) transporter (TC 2.A.4) family. SLC30A subfamily.</text>
</comment>
<dbReference type="EMBL" id="JAUUTY010000007">
    <property type="protein sequence ID" value="KAK1609012.1"/>
    <property type="molecule type" value="Genomic_DNA"/>
</dbReference>
<protein>
    <submittedName>
        <fullName evidence="4">Uncharacterized protein</fullName>
    </submittedName>
</protein>
<evidence type="ECO:0000256" key="2">
    <source>
        <dbReference type="ARBA" id="ARBA00022448"/>
    </source>
</evidence>
<sequence length="277" mass="29943">MCGISLWKRSPPGAILGFPPPCLRQNQRIPQQTLPIRPHLSSRTTLRIPPPPRALAPPLHRRRRPRLLLCAAAPALPPPVLNASSLIPGPPRRACRRQGRRCSSSPPSVGVGDNGEVWSSGGLHPSPELLGMESVASLLIVSLSAQPLSSASMPRPPCYSPLVDVEVRIVHTSPSGGVVAAESKEAQAQASWVVLDSSLRVVSGATVTLVGQSAPPEMLQMLTYLAMKHDANMQRVDTVRAYSFGALYFVEVLCWLSKGTARGWEEQEIWEKMPVIS</sequence>
<organism evidence="4 5">
    <name type="scientific">Lolium multiflorum</name>
    <name type="common">Italian ryegrass</name>
    <name type="synonym">Lolium perenne subsp. multiflorum</name>
    <dbReference type="NCBI Taxonomy" id="4521"/>
    <lineage>
        <taxon>Eukaryota</taxon>
        <taxon>Viridiplantae</taxon>
        <taxon>Streptophyta</taxon>
        <taxon>Embryophyta</taxon>
        <taxon>Tracheophyta</taxon>
        <taxon>Spermatophyta</taxon>
        <taxon>Magnoliopsida</taxon>
        <taxon>Liliopsida</taxon>
        <taxon>Poales</taxon>
        <taxon>Poaceae</taxon>
        <taxon>BOP clade</taxon>
        <taxon>Pooideae</taxon>
        <taxon>Poodae</taxon>
        <taxon>Poeae</taxon>
        <taxon>Poeae Chloroplast Group 2 (Poeae type)</taxon>
        <taxon>Loliodinae</taxon>
        <taxon>Loliinae</taxon>
        <taxon>Lolium</taxon>
    </lineage>
</organism>
<keyword evidence="2" id="KW-0813">Transport</keyword>
<evidence type="ECO:0000256" key="1">
    <source>
        <dbReference type="ARBA" id="ARBA00008873"/>
    </source>
</evidence>
<dbReference type="GO" id="GO:0016020">
    <property type="term" value="C:membrane"/>
    <property type="evidence" value="ECO:0007669"/>
    <property type="project" value="TreeGrafter"/>
</dbReference>
<dbReference type="PANTHER" id="PTHR43840:SF23">
    <property type="entry name" value="METAL TOLERANCE PROTEIN 3"/>
    <property type="match status" value="1"/>
</dbReference>
<keyword evidence="5" id="KW-1185">Reference proteome</keyword>
<evidence type="ECO:0000313" key="5">
    <source>
        <dbReference type="Proteomes" id="UP001231189"/>
    </source>
</evidence>
<gene>
    <name evidence="4" type="ORF">QYE76_032685</name>
</gene>
<evidence type="ECO:0000313" key="4">
    <source>
        <dbReference type="EMBL" id="KAK1609012.1"/>
    </source>
</evidence>
<dbReference type="GO" id="GO:0005384">
    <property type="term" value="F:manganese ion transmembrane transporter activity"/>
    <property type="evidence" value="ECO:0007669"/>
    <property type="project" value="TreeGrafter"/>
</dbReference>
<accession>A0AAD8QW73</accession>
<name>A0AAD8QW73_LOLMU</name>
<dbReference type="InterPro" id="IPR050291">
    <property type="entry name" value="CDF_Transporter"/>
</dbReference>